<keyword evidence="6" id="KW-1185">Reference proteome</keyword>
<sequence>MTDSSTGVSNSSGTNTTTGTGNYTKRGTKIVESGSTLDKSSFLKILSAELSNQDPTQQTDSTQYVAQLAQFSSLEQMSNLNATSTFNAANNLIGKKVLLNVKDANGNLYSGIVAGATQSNGTTKLQVYVDVNGKTTPMEFNYSDVDTVADVDDGMNSLETNVLLFTASSLIGKNAEFTVTDSKDATKTTTYNGQILGVYLSDGSVKFNVKLKDTGETKQFDYSNISKVESA</sequence>
<protein>
    <recommendedName>
        <fullName evidence="3">Basal-body rod modification protein FlgD</fullName>
    </recommendedName>
</protein>
<evidence type="ECO:0000256" key="3">
    <source>
        <dbReference type="RuleBase" id="RU362076"/>
    </source>
</evidence>
<dbReference type="GO" id="GO:0044781">
    <property type="term" value="P:bacterial-type flagellum organization"/>
    <property type="evidence" value="ECO:0007669"/>
    <property type="project" value="UniProtKB-UniRule"/>
</dbReference>
<dbReference type="Pfam" id="PF03963">
    <property type="entry name" value="FlgD"/>
    <property type="match status" value="1"/>
</dbReference>
<evidence type="ECO:0000256" key="4">
    <source>
        <dbReference type="SAM" id="MobiDB-lite"/>
    </source>
</evidence>
<comment type="caution">
    <text evidence="5">The sequence shown here is derived from an EMBL/GenBank/DDBJ whole genome shotgun (WGS) entry which is preliminary data.</text>
</comment>
<gene>
    <name evidence="5" type="ORF">CLORY_13560</name>
</gene>
<feature type="compositionally biased region" description="Low complexity" evidence="4">
    <location>
        <begin position="1"/>
        <end position="25"/>
    </location>
</feature>
<evidence type="ECO:0000313" key="6">
    <source>
        <dbReference type="Proteomes" id="UP000190080"/>
    </source>
</evidence>
<dbReference type="InterPro" id="IPR005648">
    <property type="entry name" value="FlgD"/>
</dbReference>
<reference evidence="5 6" key="1">
    <citation type="submission" date="2017-03" db="EMBL/GenBank/DDBJ databases">
        <title>Genome sequence of Clostridium oryzae DSM 28571.</title>
        <authorList>
            <person name="Poehlein A."/>
            <person name="Daniel R."/>
        </authorList>
    </citation>
    <scope>NUCLEOTIDE SEQUENCE [LARGE SCALE GENOMIC DNA]</scope>
    <source>
        <strain evidence="5 6">DSM 28571</strain>
    </source>
</reference>
<comment type="similarity">
    <text evidence="1 3">Belongs to the FlgD family.</text>
</comment>
<comment type="function">
    <text evidence="3">Required for flagellar hook formation. May act as a scaffolding protein.</text>
</comment>
<keyword evidence="5" id="KW-0966">Cell projection</keyword>
<dbReference type="AlphaFoldDB" id="A0A1V4ITQ3"/>
<dbReference type="OrthoDB" id="280334at2"/>
<accession>A0A1V4ITQ3</accession>
<organism evidence="5 6">
    <name type="scientific">Clostridium oryzae</name>
    <dbReference type="NCBI Taxonomy" id="1450648"/>
    <lineage>
        <taxon>Bacteria</taxon>
        <taxon>Bacillati</taxon>
        <taxon>Bacillota</taxon>
        <taxon>Clostridia</taxon>
        <taxon>Eubacteriales</taxon>
        <taxon>Clostridiaceae</taxon>
        <taxon>Clostridium</taxon>
    </lineage>
</organism>
<keyword evidence="5" id="KW-0969">Cilium</keyword>
<evidence type="ECO:0000313" key="5">
    <source>
        <dbReference type="EMBL" id="OPJ63273.1"/>
    </source>
</evidence>
<feature type="region of interest" description="Disordered" evidence="4">
    <location>
        <begin position="1"/>
        <end position="26"/>
    </location>
</feature>
<keyword evidence="2 3" id="KW-1005">Bacterial flagellum biogenesis</keyword>
<keyword evidence="5" id="KW-0282">Flagellum</keyword>
<proteinExistence type="inferred from homology"/>
<name>A0A1V4ITQ3_9CLOT</name>
<dbReference type="STRING" id="1450648.CLORY_13560"/>
<dbReference type="RefSeq" id="WP_079422769.1">
    <property type="nucleotide sequence ID" value="NZ_MZGV01000010.1"/>
</dbReference>
<dbReference type="EMBL" id="MZGV01000010">
    <property type="protein sequence ID" value="OPJ63273.1"/>
    <property type="molecule type" value="Genomic_DNA"/>
</dbReference>
<dbReference type="Proteomes" id="UP000190080">
    <property type="component" value="Unassembled WGS sequence"/>
</dbReference>
<evidence type="ECO:0000256" key="1">
    <source>
        <dbReference type="ARBA" id="ARBA00010577"/>
    </source>
</evidence>
<evidence type="ECO:0000256" key="2">
    <source>
        <dbReference type="ARBA" id="ARBA00022795"/>
    </source>
</evidence>